<dbReference type="Proteomes" id="UP000824533">
    <property type="component" value="Linkage Group LG14"/>
</dbReference>
<evidence type="ECO:0000313" key="2">
    <source>
        <dbReference type="Proteomes" id="UP000824533"/>
    </source>
</evidence>
<keyword evidence="2" id="KW-1185">Reference proteome</keyword>
<accession>A0ACC1CX62</accession>
<proteinExistence type="predicted"/>
<dbReference type="EMBL" id="CM034400">
    <property type="protein sequence ID" value="KAJ0176235.1"/>
    <property type="molecule type" value="Genomic_DNA"/>
</dbReference>
<evidence type="ECO:0000313" key="1">
    <source>
        <dbReference type="EMBL" id="KAJ0176235.1"/>
    </source>
</evidence>
<comment type="caution">
    <text evidence="1">The sequence shown here is derived from an EMBL/GenBank/DDBJ whole genome shotgun (WGS) entry which is preliminary data.</text>
</comment>
<protein>
    <submittedName>
        <fullName evidence="1">Uncharacterized protein</fullName>
    </submittedName>
</protein>
<organism evidence="1 2">
    <name type="scientific">Dendrolimus kikuchii</name>
    <dbReference type="NCBI Taxonomy" id="765133"/>
    <lineage>
        <taxon>Eukaryota</taxon>
        <taxon>Metazoa</taxon>
        <taxon>Ecdysozoa</taxon>
        <taxon>Arthropoda</taxon>
        <taxon>Hexapoda</taxon>
        <taxon>Insecta</taxon>
        <taxon>Pterygota</taxon>
        <taxon>Neoptera</taxon>
        <taxon>Endopterygota</taxon>
        <taxon>Lepidoptera</taxon>
        <taxon>Glossata</taxon>
        <taxon>Ditrysia</taxon>
        <taxon>Bombycoidea</taxon>
        <taxon>Lasiocampidae</taxon>
        <taxon>Dendrolimus</taxon>
    </lineage>
</organism>
<sequence length="99" mass="10941">MNQVNRVVWAYGRSYNLINKGHIVASRETVKKGSAVGFCQLAHSVYAARACPLKFEISNCFDCVCYILDTFLKGNTARQCFGEFGASAVRNSVSKFSSM</sequence>
<gene>
    <name evidence="1" type="ORF">K1T71_008409</name>
</gene>
<name>A0ACC1CX62_9NEOP</name>
<reference evidence="1 2" key="1">
    <citation type="journal article" date="2021" name="Front. Genet.">
        <title>Chromosome-Level Genome Assembly Reveals Significant Gene Expansion in the Toll and IMD Signaling Pathways of Dendrolimus kikuchii.</title>
        <authorList>
            <person name="Zhou J."/>
            <person name="Wu P."/>
            <person name="Xiong Z."/>
            <person name="Liu N."/>
            <person name="Zhao N."/>
            <person name="Ji M."/>
            <person name="Qiu Y."/>
            <person name="Yang B."/>
        </authorList>
    </citation>
    <scope>NUCLEOTIDE SEQUENCE [LARGE SCALE GENOMIC DNA]</scope>
    <source>
        <strain evidence="1">Ann1</strain>
    </source>
</reference>